<protein>
    <submittedName>
        <fullName evidence="2">YfhO family protein</fullName>
    </submittedName>
</protein>
<evidence type="ECO:0000313" key="3">
    <source>
        <dbReference type="Proteomes" id="UP001325680"/>
    </source>
</evidence>
<proteinExistence type="predicted"/>
<feature type="transmembrane region" description="Helical" evidence="1">
    <location>
        <begin position="174"/>
        <end position="190"/>
    </location>
</feature>
<feature type="transmembrane region" description="Helical" evidence="1">
    <location>
        <begin position="152"/>
        <end position="169"/>
    </location>
</feature>
<dbReference type="Pfam" id="PF09586">
    <property type="entry name" value="YfhO"/>
    <property type="match status" value="1"/>
</dbReference>
<evidence type="ECO:0000313" key="2">
    <source>
        <dbReference type="EMBL" id="WQD37331.1"/>
    </source>
</evidence>
<keyword evidence="3" id="KW-1185">Reference proteome</keyword>
<dbReference type="EMBL" id="CP139960">
    <property type="protein sequence ID" value="WQD37331.1"/>
    <property type="molecule type" value="Genomic_DNA"/>
</dbReference>
<reference evidence="2 3" key="1">
    <citation type="submission" date="2023-12" db="EMBL/GenBank/DDBJ databases">
        <title>Genome sequencing and assembly of bacterial species from a model synthetic community.</title>
        <authorList>
            <person name="Hogle S.L."/>
        </authorList>
    </citation>
    <scope>NUCLEOTIDE SEQUENCE [LARGE SCALE GENOMIC DNA]</scope>
    <source>
        <strain evidence="2 3">HAMBI_3031</strain>
    </source>
</reference>
<feature type="transmembrane region" description="Helical" evidence="1">
    <location>
        <begin position="539"/>
        <end position="556"/>
    </location>
</feature>
<keyword evidence="1" id="KW-1133">Transmembrane helix</keyword>
<organism evidence="2 3">
    <name type="scientific">Niabella yanshanensis</name>
    <dbReference type="NCBI Taxonomy" id="577386"/>
    <lineage>
        <taxon>Bacteria</taxon>
        <taxon>Pseudomonadati</taxon>
        <taxon>Bacteroidota</taxon>
        <taxon>Chitinophagia</taxon>
        <taxon>Chitinophagales</taxon>
        <taxon>Chitinophagaceae</taxon>
        <taxon>Niabella</taxon>
    </lineage>
</organism>
<dbReference type="InterPro" id="IPR018580">
    <property type="entry name" value="Uncharacterised_YfhO"/>
</dbReference>
<sequence length="829" mass="91300">MNNLWLKKVLPHVLAILVFLVVAVLFCKPVLDGKTLNQHDTGIEGWRGSAQNAFDVKEKTGTMPLWSTTVFSGMPNYQIAMEGKSALPVDLNKVFGLGLPKPMNFFFIACVCFYILCVVLRFNPVTGILGGLAFAYSTYNPLIVSAGHETKMMTIAYMPFLLAGLLLIFNKRYWIGLAVATLGATLVLMANHPQIAYYFFMIAGAVTIGYVVVWIRNKDFKHLAISFGLSAVAALVGLGCYSLAFLTTKEYKEYTMRGGKSVEIKGNEVKAVNTKGLDPDYAMSYSMSMIEPIIMFMPKAVGGSSGTTLKEDSKVIEKLAAAGVPEMQAAQFASQFPAYWGGMVSPEYSGGPAYIGAVIFILAIIGFVIVKNQLKWPLLIISVLAIMMSWGKYFFGFNEILLNSLPLYNSFRAPSMALVICQLTLPLMAVITVYSLFFEKNSGDFLKENFKKILYTLGGITAVLALLYIGQGYSSAIDEQIIQMQIDPNGGDTLNRAIIAGMKADRQSLFGAQVMRAVLFMALVLGAVYAVLKNMIRPAVAVAVLAAISIIDLWVVDKQYFSDDHYVAKDEIANQIEAPTAIDQEIFKDKDPHFRVFDVAGMDKNRVSYFHRSALGYSAVKLRVYQDIIERYFAGAPNEQILNALDVRYIITRDESGQERLVPNPNAYGAAWFVKAVKPVATEVEELQAIGSTNLKDTAIVPQSALKSGSNLTADSTSSVALIKYTNDEIEYNASSATGGFVVLSEVYYPAGWNAYIDGKQTDIVKTNYFMRGLVVPQGKHTIKLVFEPETVKRGMSISYLSSWLLIILVLGGFFMQWWVDKKKAAHGV</sequence>
<name>A0ABZ0W5G6_9BACT</name>
<feature type="transmembrane region" description="Helical" evidence="1">
    <location>
        <begin position="450"/>
        <end position="469"/>
    </location>
</feature>
<accession>A0ABZ0W5G6</accession>
<dbReference type="RefSeq" id="WP_114792359.1">
    <property type="nucleotide sequence ID" value="NZ_CP139960.1"/>
</dbReference>
<feature type="transmembrane region" description="Helical" evidence="1">
    <location>
        <begin position="227"/>
        <end position="246"/>
    </location>
</feature>
<gene>
    <name evidence="2" type="ORF">U0035_16815</name>
</gene>
<feature type="transmembrane region" description="Helical" evidence="1">
    <location>
        <begin position="12"/>
        <end position="31"/>
    </location>
</feature>
<feature type="transmembrane region" description="Helical" evidence="1">
    <location>
        <begin position="105"/>
        <end position="132"/>
    </location>
</feature>
<feature type="transmembrane region" description="Helical" evidence="1">
    <location>
        <begin position="801"/>
        <end position="820"/>
    </location>
</feature>
<feature type="transmembrane region" description="Helical" evidence="1">
    <location>
        <begin position="196"/>
        <end position="215"/>
    </location>
</feature>
<feature type="transmembrane region" description="Helical" evidence="1">
    <location>
        <begin position="377"/>
        <end position="395"/>
    </location>
</feature>
<keyword evidence="1" id="KW-0812">Transmembrane</keyword>
<feature type="transmembrane region" description="Helical" evidence="1">
    <location>
        <begin position="353"/>
        <end position="370"/>
    </location>
</feature>
<dbReference type="PANTHER" id="PTHR38454">
    <property type="entry name" value="INTEGRAL MEMBRANE PROTEIN-RELATED"/>
    <property type="match status" value="1"/>
</dbReference>
<dbReference type="PANTHER" id="PTHR38454:SF1">
    <property type="entry name" value="INTEGRAL MEMBRANE PROTEIN"/>
    <property type="match status" value="1"/>
</dbReference>
<keyword evidence="1" id="KW-0472">Membrane</keyword>
<feature type="transmembrane region" description="Helical" evidence="1">
    <location>
        <begin position="514"/>
        <end position="532"/>
    </location>
</feature>
<dbReference type="Proteomes" id="UP001325680">
    <property type="component" value="Chromosome"/>
</dbReference>
<feature type="transmembrane region" description="Helical" evidence="1">
    <location>
        <begin position="415"/>
        <end position="438"/>
    </location>
</feature>
<evidence type="ECO:0000256" key="1">
    <source>
        <dbReference type="SAM" id="Phobius"/>
    </source>
</evidence>